<evidence type="ECO:0000313" key="1">
    <source>
        <dbReference type="EMBL" id="JAE07828.1"/>
    </source>
</evidence>
<proteinExistence type="predicted"/>
<organism evidence="1">
    <name type="scientific">Arundo donax</name>
    <name type="common">Giant reed</name>
    <name type="synonym">Donax arundinaceus</name>
    <dbReference type="NCBI Taxonomy" id="35708"/>
    <lineage>
        <taxon>Eukaryota</taxon>
        <taxon>Viridiplantae</taxon>
        <taxon>Streptophyta</taxon>
        <taxon>Embryophyta</taxon>
        <taxon>Tracheophyta</taxon>
        <taxon>Spermatophyta</taxon>
        <taxon>Magnoliopsida</taxon>
        <taxon>Liliopsida</taxon>
        <taxon>Poales</taxon>
        <taxon>Poaceae</taxon>
        <taxon>PACMAD clade</taxon>
        <taxon>Arundinoideae</taxon>
        <taxon>Arundineae</taxon>
        <taxon>Arundo</taxon>
    </lineage>
</organism>
<reference evidence="1" key="1">
    <citation type="submission" date="2014-09" db="EMBL/GenBank/DDBJ databases">
        <authorList>
            <person name="Magalhaes I.L.F."/>
            <person name="Oliveira U."/>
            <person name="Santos F.R."/>
            <person name="Vidigal T.H.D.A."/>
            <person name="Brescovit A.D."/>
            <person name="Santos A.J."/>
        </authorList>
    </citation>
    <scope>NUCLEOTIDE SEQUENCE</scope>
    <source>
        <tissue evidence="1">Shoot tissue taken approximately 20 cm above the soil surface</tissue>
    </source>
</reference>
<sequence>MFRLGKGSLNMKALCWLQQCFSANVVNLCQRGSGISALGG</sequence>
<accession>A0A0A9FHS2</accession>
<protein>
    <submittedName>
        <fullName evidence="1">Uncharacterized protein</fullName>
    </submittedName>
</protein>
<name>A0A0A9FHS2_ARUDO</name>
<dbReference type="EMBL" id="GBRH01190068">
    <property type="protein sequence ID" value="JAE07828.1"/>
    <property type="molecule type" value="Transcribed_RNA"/>
</dbReference>
<reference evidence="1" key="2">
    <citation type="journal article" date="2015" name="Data Brief">
        <title>Shoot transcriptome of the giant reed, Arundo donax.</title>
        <authorList>
            <person name="Barrero R.A."/>
            <person name="Guerrero F.D."/>
            <person name="Moolhuijzen P."/>
            <person name="Goolsby J.A."/>
            <person name="Tidwell J."/>
            <person name="Bellgard S.E."/>
            <person name="Bellgard M.I."/>
        </authorList>
    </citation>
    <scope>NUCLEOTIDE SEQUENCE</scope>
    <source>
        <tissue evidence="1">Shoot tissue taken approximately 20 cm above the soil surface</tissue>
    </source>
</reference>
<dbReference type="AlphaFoldDB" id="A0A0A9FHS2"/>